<accession>A0ABT1KYJ4</accession>
<gene>
    <name evidence="2" type="ORF">NCI01_11600</name>
</gene>
<sequence length="283" mass="32025">MTDDLSRLRPEQRQQLARWIPDAKALADLSWGLVETKVLELVSDQGRLILKAGGVTDGHISREIRAHREWLHPWVSTGHAPLLLFGDQAAKMLVTHYLPGSLVEGTSAQDDAETYRQAGSLLVTFHNQLSILDEEWNDRFRARVERHLALPHRIDSNIEGRVRAEVSTWPRGGARVVPTHGDWQPRNWLIDDGVVRIIDFGRADLRPPIEDFVRLARQDFARDPKLEAAFIEGYGSDPREPGEWRRALVGEAVGTAVWAYGVGDEDFECFGHRLLTDLYAESD</sequence>
<organism evidence="2 3">
    <name type="scientific">Nocardioides pinisoli</name>
    <dbReference type="NCBI Taxonomy" id="2950279"/>
    <lineage>
        <taxon>Bacteria</taxon>
        <taxon>Bacillati</taxon>
        <taxon>Actinomycetota</taxon>
        <taxon>Actinomycetes</taxon>
        <taxon>Propionibacteriales</taxon>
        <taxon>Nocardioidaceae</taxon>
        <taxon>Nocardioides</taxon>
    </lineage>
</organism>
<dbReference type="EMBL" id="JANARS010000004">
    <property type="protein sequence ID" value="MCP3422444.1"/>
    <property type="molecule type" value="Genomic_DNA"/>
</dbReference>
<protein>
    <submittedName>
        <fullName evidence="2">Aminoglycoside phosphotransferase family protein</fullName>
    </submittedName>
</protein>
<name>A0ABT1KYJ4_9ACTN</name>
<feature type="domain" description="Aminoglycoside phosphotransferase" evidence="1">
    <location>
        <begin position="84"/>
        <end position="243"/>
    </location>
</feature>
<evidence type="ECO:0000313" key="2">
    <source>
        <dbReference type="EMBL" id="MCP3422444.1"/>
    </source>
</evidence>
<reference evidence="2 3" key="1">
    <citation type="submission" date="2022-06" db="EMBL/GenBank/DDBJ databases">
        <authorList>
            <person name="So Y."/>
        </authorList>
    </citation>
    <scope>NUCLEOTIDE SEQUENCE [LARGE SCALE GENOMIC DNA]</scope>
    <source>
        <strain evidence="2 3">STR3</strain>
    </source>
</reference>
<proteinExistence type="predicted"/>
<keyword evidence="3" id="KW-1185">Reference proteome</keyword>
<dbReference type="RefSeq" id="WP_254181637.1">
    <property type="nucleotide sequence ID" value="NZ_JANARS010000004.1"/>
</dbReference>
<dbReference type="SUPFAM" id="SSF56112">
    <property type="entry name" value="Protein kinase-like (PK-like)"/>
    <property type="match status" value="1"/>
</dbReference>
<dbReference type="InterPro" id="IPR002575">
    <property type="entry name" value="Aminoglycoside_PTrfase"/>
</dbReference>
<dbReference type="Pfam" id="PF01636">
    <property type="entry name" value="APH"/>
    <property type="match status" value="1"/>
</dbReference>
<evidence type="ECO:0000259" key="1">
    <source>
        <dbReference type="Pfam" id="PF01636"/>
    </source>
</evidence>
<dbReference type="Proteomes" id="UP001204524">
    <property type="component" value="Unassembled WGS sequence"/>
</dbReference>
<evidence type="ECO:0000313" key="3">
    <source>
        <dbReference type="Proteomes" id="UP001204524"/>
    </source>
</evidence>
<dbReference type="InterPro" id="IPR011009">
    <property type="entry name" value="Kinase-like_dom_sf"/>
</dbReference>
<comment type="caution">
    <text evidence="2">The sequence shown here is derived from an EMBL/GenBank/DDBJ whole genome shotgun (WGS) entry which is preliminary data.</text>
</comment>
<dbReference type="Gene3D" id="3.90.1200.10">
    <property type="match status" value="1"/>
</dbReference>